<evidence type="ECO:0000256" key="5">
    <source>
        <dbReference type="ARBA" id="ARBA00022777"/>
    </source>
</evidence>
<keyword evidence="4" id="KW-0547">Nucleotide-binding</keyword>
<accession>A0A3N4LQI6</accession>
<gene>
    <name evidence="7" type="ORF">L211DRAFT_841937</name>
</gene>
<dbReference type="CDD" id="cd01173">
    <property type="entry name" value="pyridoxal_pyridoxamine_kinase"/>
    <property type="match status" value="1"/>
</dbReference>
<dbReference type="Proteomes" id="UP000267821">
    <property type="component" value="Unassembled WGS sequence"/>
</dbReference>
<dbReference type="GO" id="GO:0009443">
    <property type="term" value="P:pyridoxal 5'-phosphate salvage"/>
    <property type="evidence" value="ECO:0007669"/>
    <property type="project" value="InterPro"/>
</dbReference>
<proteinExistence type="inferred from homology"/>
<dbReference type="EMBL" id="ML121575">
    <property type="protein sequence ID" value="RPB20255.1"/>
    <property type="molecule type" value="Genomic_DNA"/>
</dbReference>
<evidence type="ECO:0000313" key="8">
    <source>
        <dbReference type="Proteomes" id="UP000267821"/>
    </source>
</evidence>
<keyword evidence="3" id="KW-0808">Transferase</keyword>
<dbReference type="PANTHER" id="PTHR10534:SF2">
    <property type="entry name" value="PYRIDOXAL KINASE"/>
    <property type="match status" value="1"/>
</dbReference>
<dbReference type="PANTHER" id="PTHR10534">
    <property type="entry name" value="PYRIDOXAL KINASE"/>
    <property type="match status" value="1"/>
</dbReference>
<dbReference type="GO" id="GO:0005524">
    <property type="term" value="F:ATP binding"/>
    <property type="evidence" value="ECO:0007669"/>
    <property type="project" value="UniProtKB-KW"/>
</dbReference>
<dbReference type="GO" id="GO:0005829">
    <property type="term" value="C:cytosol"/>
    <property type="evidence" value="ECO:0007669"/>
    <property type="project" value="TreeGrafter"/>
</dbReference>
<dbReference type="InterPro" id="IPR004625">
    <property type="entry name" value="PyrdxlKinase"/>
</dbReference>
<comment type="similarity">
    <text evidence="1">Belongs to the pyridoxine kinase family.</text>
</comment>
<dbReference type="InParanoid" id="A0A3N4LQI6"/>
<dbReference type="GO" id="GO:0008478">
    <property type="term" value="F:pyridoxal kinase activity"/>
    <property type="evidence" value="ECO:0007669"/>
    <property type="project" value="UniProtKB-EC"/>
</dbReference>
<evidence type="ECO:0000256" key="1">
    <source>
        <dbReference type="ARBA" id="ARBA00008805"/>
    </source>
</evidence>
<organism evidence="7 8">
    <name type="scientific">Terfezia boudieri ATCC MYA-4762</name>
    <dbReference type="NCBI Taxonomy" id="1051890"/>
    <lineage>
        <taxon>Eukaryota</taxon>
        <taxon>Fungi</taxon>
        <taxon>Dikarya</taxon>
        <taxon>Ascomycota</taxon>
        <taxon>Pezizomycotina</taxon>
        <taxon>Pezizomycetes</taxon>
        <taxon>Pezizales</taxon>
        <taxon>Pezizaceae</taxon>
        <taxon>Terfezia</taxon>
    </lineage>
</organism>
<dbReference type="SUPFAM" id="SSF53613">
    <property type="entry name" value="Ribokinase-like"/>
    <property type="match status" value="1"/>
</dbReference>
<keyword evidence="8" id="KW-1185">Reference proteome</keyword>
<reference evidence="7 8" key="1">
    <citation type="journal article" date="2018" name="Nat. Ecol. Evol.">
        <title>Pezizomycetes genomes reveal the molecular basis of ectomycorrhizal truffle lifestyle.</title>
        <authorList>
            <person name="Murat C."/>
            <person name="Payen T."/>
            <person name="Noel B."/>
            <person name="Kuo A."/>
            <person name="Morin E."/>
            <person name="Chen J."/>
            <person name="Kohler A."/>
            <person name="Krizsan K."/>
            <person name="Balestrini R."/>
            <person name="Da Silva C."/>
            <person name="Montanini B."/>
            <person name="Hainaut M."/>
            <person name="Levati E."/>
            <person name="Barry K.W."/>
            <person name="Belfiori B."/>
            <person name="Cichocki N."/>
            <person name="Clum A."/>
            <person name="Dockter R.B."/>
            <person name="Fauchery L."/>
            <person name="Guy J."/>
            <person name="Iotti M."/>
            <person name="Le Tacon F."/>
            <person name="Lindquist E.A."/>
            <person name="Lipzen A."/>
            <person name="Malagnac F."/>
            <person name="Mello A."/>
            <person name="Molinier V."/>
            <person name="Miyauchi S."/>
            <person name="Poulain J."/>
            <person name="Riccioni C."/>
            <person name="Rubini A."/>
            <person name="Sitrit Y."/>
            <person name="Splivallo R."/>
            <person name="Traeger S."/>
            <person name="Wang M."/>
            <person name="Zifcakova L."/>
            <person name="Wipf D."/>
            <person name="Zambonelli A."/>
            <person name="Paolocci F."/>
            <person name="Nowrousian M."/>
            <person name="Ottonello S."/>
            <person name="Baldrian P."/>
            <person name="Spatafora J.W."/>
            <person name="Henrissat B."/>
            <person name="Nagy L.G."/>
            <person name="Aury J.M."/>
            <person name="Wincker P."/>
            <person name="Grigoriev I.V."/>
            <person name="Bonfante P."/>
            <person name="Martin F.M."/>
        </authorList>
    </citation>
    <scope>NUCLEOTIDE SEQUENCE [LARGE SCALE GENOMIC DNA]</scope>
    <source>
        <strain evidence="7 8">ATCC MYA-4762</strain>
    </source>
</reference>
<dbReference type="InterPro" id="IPR029056">
    <property type="entry name" value="Ribokinase-like"/>
</dbReference>
<evidence type="ECO:0000256" key="4">
    <source>
        <dbReference type="ARBA" id="ARBA00022741"/>
    </source>
</evidence>
<keyword evidence="6" id="KW-0067">ATP-binding</keyword>
<dbReference type="EC" id="2.7.1.35" evidence="2"/>
<dbReference type="AlphaFoldDB" id="A0A3N4LQI6"/>
<evidence type="ECO:0000256" key="2">
    <source>
        <dbReference type="ARBA" id="ARBA00012104"/>
    </source>
</evidence>
<dbReference type="OrthoDB" id="2104723at2759"/>
<feature type="non-terminal residue" evidence="7">
    <location>
        <position position="164"/>
    </location>
</feature>
<dbReference type="NCBIfam" id="TIGR00687">
    <property type="entry name" value="pyridox_kin"/>
    <property type="match status" value="1"/>
</dbReference>
<keyword evidence="5 7" id="KW-0418">Kinase</keyword>
<protein>
    <recommendedName>
        <fullName evidence="2">pyridoxal kinase</fullName>
        <ecNumber evidence="2">2.7.1.35</ecNumber>
    </recommendedName>
</protein>
<name>A0A3N4LQI6_9PEZI</name>
<dbReference type="STRING" id="1051890.A0A3N4LQI6"/>
<evidence type="ECO:0000256" key="6">
    <source>
        <dbReference type="ARBA" id="ARBA00022840"/>
    </source>
</evidence>
<evidence type="ECO:0000313" key="7">
    <source>
        <dbReference type="EMBL" id="RPB20255.1"/>
    </source>
</evidence>
<sequence length="164" mass="18077">MTIMPISSSVPNDSDRVLTIASHVVFGYVGNSVTTFVLQSLGLEVSALNTVQFSNHTGYKQWTGYRTTSEQISQLWDGLKQSEIVEEYGMLLTGYVPGADGVVAVGKIGMELKKLKRHQGRPLFWVLDPVMGDAGRLYVSEEVVPVYKSLVPHADLITPNQFET</sequence>
<dbReference type="Gene3D" id="3.40.1190.20">
    <property type="match status" value="1"/>
</dbReference>
<evidence type="ECO:0000256" key="3">
    <source>
        <dbReference type="ARBA" id="ARBA00022679"/>
    </source>
</evidence>